<gene>
    <name evidence="2" type="ORF">HOLleu_43554</name>
</gene>
<sequence length="222" mass="25693">MEASFFLPYHGPTELGTSRQRATPSPSFYRTLHLRDELSETDEPTNWRDSIDSFEATLNKALKEVKNSVRKLEKDLGQAIEYQSKLIDDLEQVLQENESEHADLKKRIDVLEAALATKDSETKKLERMSRRNNFRIVGIKVSPDENCEEIFKSAVLPKFGETPDTIVERCHRDGKGSEEKPLHILVRCLSYKDKIFIMRNRRVALANEPFFIVDEINKKIIK</sequence>
<proteinExistence type="predicted"/>
<dbReference type="InterPro" id="IPR004244">
    <property type="entry name" value="Transposase_22"/>
</dbReference>
<dbReference type="Gene3D" id="3.30.70.1820">
    <property type="entry name" value="L1 transposable element, RRM domain"/>
    <property type="match status" value="1"/>
</dbReference>
<accession>A0A9Q1BAP7</accession>
<evidence type="ECO:0000313" key="3">
    <source>
        <dbReference type="Proteomes" id="UP001152320"/>
    </source>
</evidence>
<dbReference type="AlphaFoldDB" id="A0A9Q1BAP7"/>
<evidence type="ECO:0000313" key="2">
    <source>
        <dbReference type="EMBL" id="KAJ8018453.1"/>
    </source>
</evidence>
<name>A0A9Q1BAP7_HOLLE</name>
<dbReference type="EMBL" id="JAIZAY010000358">
    <property type="protein sequence ID" value="KAJ8018453.1"/>
    <property type="molecule type" value="Genomic_DNA"/>
</dbReference>
<keyword evidence="1" id="KW-0175">Coiled coil</keyword>
<organism evidence="2 3">
    <name type="scientific">Holothuria leucospilota</name>
    <name type="common">Black long sea cucumber</name>
    <name type="synonym">Mertensiothuria leucospilota</name>
    <dbReference type="NCBI Taxonomy" id="206669"/>
    <lineage>
        <taxon>Eukaryota</taxon>
        <taxon>Metazoa</taxon>
        <taxon>Echinodermata</taxon>
        <taxon>Eleutherozoa</taxon>
        <taxon>Echinozoa</taxon>
        <taxon>Holothuroidea</taxon>
        <taxon>Aspidochirotacea</taxon>
        <taxon>Aspidochirotida</taxon>
        <taxon>Holothuriidae</taxon>
        <taxon>Holothuria</taxon>
    </lineage>
</organism>
<evidence type="ECO:0000256" key="1">
    <source>
        <dbReference type="SAM" id="Coils"/>
    </source>
</evidence>
<dbReference type="Proteomes" id="UP001152320">
    <property type="component" value="Unassembled WGS sequence"/>
</dbReference>
<keyword evidence="3" id="KW-1185">Reference proteome</keyword>
<protein>
    <submittedName>
        <fullName evidence="2">Uncharacterized protein</fullName>
    </submittedName>
</protein>
<feature type="coiled-coil region" evidence="1">
    <location>
        <begin position="51"/>
        <end position="131"/>
    </location>
</feature>
<dbReference type="PANTHER" id="PTHR11505">
    <property type="entry name" value="L1 TRANSPOSABLE ELEMENT-RELATED"/>
    <property type="match status" value="1"/>
</dbReference>
<comment type="caution">
    <text evidence="2">The sequence shown here is derived from an EMBL/GenBank/DDBJ whole genome shotgun (WGS) entry which is preliminary data.</text>
</comment>
<reference evidence="2" key="1">
    <citation type="submission" date="2021-10" db="EMBL/GenBank/DDBJ databases">
        <title>Tropical sea cucumber genome reveals ecological adaptation and Cuvierian tubules defense mechanism.</title>
        <authorList>
            <person name="Chen T."/>
        </authorList>
    </citation>
    <scope>NUCLEOTIDE SEQUENCE</scope>
    <source>
        <strain evidence="2">Nanhai2018</strain>
        <tissue evidence="2">Muscle</tissue>
    </source>
</reference>